<reference evidence="8" key="1">
    <citation type="journal article" date="2020" name="Stud. Mycol.">
        <title>101 Dothideomycetes genomes: a test case for predicting lifestyles and emergence of pathogens.</title>
        <authorList>
            <person name="Haridas S."/>
            <person name="Albert R."/>
            <person name="Binder M."/>
            <person name="Bloem J."/>
            <person name="Labutti K."/>
            <person name="Salamov A."/>
            <person name="Andreopoulos B."/>
            <person name="Baker S."/>
            <person name="Barry K."/>
            <person name="Bills G."/>
            <person name="Bluhm B."/>
            <person name="Cannon C."/>
            <person name="Castanera R."/>
            <person name="Culley D."/>
            <person name="Daum C."/>
            <person name="Ezra D."/>
            <person name="Gonzalez J."/>
            <person name="Henrissat B."/>
            <person name="Kuo A."/>
            <person name="Liang C."/>
            <person name="Lipzen A."/>
            <person name="Lutzoni F."/>
            <person name="Magnuson J."/>
            <person name="Mondo S."/>
            <person name="Nolan M."/>
            <person name="Ohm R."/>
            <person name="Pangilinan J."/>
            <person name="Park H.-J."/>
            <person name="Ramirez L."/>
            <person name="Alfaro M."/>
            <person name="Sun H."/>
            <person name="Tritt A."/>
            <person name="Yoshinaga Y."/>
            <person name="Zwiers L.-H."/>
            <person name="Turgeon B."/>
            <person name="Goodwin S."/>
            <person name="Spatafora J."/>
            <person name="Crous P."/>
            <person name="Grigoriev I."/>
        </authorList>
    </citation>
    <scope>NUCLEOTIDE SEQUENCE</scope>
    <source>
        <strain evidence="8">CBS 279.74</strain>
    </source>
</reference>
<evidence type="ECO:0000256" key="4">
    <source>
        <dbReference type="ARBA" id="ARBA00042988"/>
    </source>
</evidence>
<keyword evidence="9" id="KW-1185">Reference proteome</keyword>
<dbReference type="GO" id="GO:0000166">
    <property type="term" value="F:nucleotide binding"/>
    <property type="evidence" value="ECO:0007669"/>
    <property type="project" value="InterPro"/>
</dbReference>
<dbReference type="GO" id="GO:0047837">
    <property type="term" value="F:D-xylose 1-dehydrogenase (NADP+) activity"/>
    <property type="evidence" value="ECO:0007669"/>
    <property type="project" value="UniProtKB-EC"/>
</dbReference>
<dbReference type="EMBL" id="MU005770">
    <property type="protein sequence ID" value="KAF2709519.1"/>
    <property type="molecule type" value="Genomic_DNA"/>
</dbReference>
<dbReference type="Pfam" id="PF22725">
    <property type="entry name" value="GFO_IDH_MocA_C3"/>
    <property type="match status" value="1"/>
</dbReference>
<dbReference type="PANTHER" id="PTHR22604:SF105">
    <property type="entry name" value="TRANS-1,2-DIHYDROBENZENE-1,2-DIOL DEHYDROGENASE"/>
    <property type="match status" value="1"/>
</dbReference>
<dbReference type="OrthoDB" id="6417021at2759"/>
<dbReference type="SUPFAM" id="SSF51735">
    <property type="entry name" value="NAD(P)-binding Rossmann-fold domains"/>
    <property type="match status" value="1"/>
</dbReference>
<feature type="domain" description="Gfo/Idh/MocA-like oxidoreductase N-terminal" evidence="6">
    <location>
        <begin position="28"/>
        <end position="134"/>
    </location>
</feature>
<comment type="similarity">
    <text evidence="1">Belongs to the Gfo/Idh/MocA family.</text>
</comment>
<evidence type="ECO:0000313" key="9">
    <source>
        <dbReference type="Proteomes" id="UP000799428"/>
    </source>
</evidence>
<dbReference type="Pfam" id="PF01408">
    <property type="entry name" value="GFO_IDH_MocA"/>
    <property type="match status" value="1"/>
</dbReference>
<evidence type="ECO:0000313" key="8">
    <source>
        <dbReference type="EMBL" id="KAF2709519.1"/>
    </source>
</evidence>
<dbReference type="Gene3D" id="3.30.360.10">
    <property type="entry name" value="Dihydrodipicolinate Reductase, domain 2"/>
    <property type="match status" value="1"/>
</dbReference>
<evidence type="ECO:0000256" key="5">
    <source>
        <dbReference type="ARBA" id="ARBA00049233"/>
    </source>
</evidence>
<dbReference type="SUPFAM" id="SSF55347">
    <property type="entry name" value="Glyceraldehyde-3-phosphate dehydrogenase-like, C-terminal domain"/>
    <property type="match status" value="1"/>
</dbReference>
<dbReference type="InterPro" id="IPR050984">
    <property type="entry name" value="Gfo/Idh/MocA_domain"/>
</dbReference>
<gene>
    <name evidence="8" type="ORF">K504DRAFT_490998</name>
</gene>
<keyword evidence="2" id="KW-0560">Oxidoreductase</keyword>
<organism evidence="8 9">
    <name type="scientific">Pleomassaria siparia CBS 279.74</name>
    <dbReference type="NCBI Taxonomy" id="1314801"/>
    <lineage>
        <taxon>Eukaryota</taxon>
        <taxon>Fungi</taxon>
        <taxon>Dikarya</taxon>
        <taxon>Ascomycota</taxon>
        <taxon>Pezizomycotina</taxon>
        <taxon>Dothideomycetes</taxon>
        <taxon>Pleosporomycetidae</taxon>
        <taxon>Pleosporales</taxon>
        <taxon>Pleomassariaceae</taxon>
        <taxon>Pleomassaria</taxon>
    </lineage>
</organism>
<evidence type="ECO:0000256" key="3">
    <source>
        <dbReference type="ARBA" id="ARBA00038984"/>
    </source>
</evidence>
<evidence type="ECO:0000259" key="6">
    <source>
        <dbReference type="Pfam" id="PF01408"/>
    </source>
</evidence>
<protein>
    <recommendedName>
        <fullName evidence="3">D-xylose 1-dehydrogenase (NADP(+), D-xylono-1,5-lactone-forming)</fullName>
        <ecNumber evidence="3">1.1.1.179</ecNumber>
    </recommendedName>
    <alternativeName>
        <fullName evidence="4">D-xylose-NADP dehydrogenase</fullName>
    </alternativeName>
</protein>
<dbReference type="Gene3D" id="3.40.50.720">
    <property type="entry name" value="NAD(P)-binding Rossmann-like Domain"/>
    <property type="match status" value="1"/>
</dbReference>
<proteinExistence type="inferred from homology"/>
<dbReference type="Proteomes" id="UP000799428">
    <property type="component" value="Unassembled WGS sequence"/>
</dbReference>
<dbReference type="InterPro" id="IPR055170">
    <property type="entry name" value="GFO_IDH_MocA-like_dom"/>
</dbReference>
<dbReference type="AlphaFoldDB" id="A0A6G1K9E9"/>
<feature type="domain" description="GFO/IDH/MocA-like oxidoreductase" evidence="7">
    <location>
        <begin position="187"/>
        <end position="267"/>
    </location>
</feature>
<dbReference type="PANTHER" id="PTHR22604">
    <property type="entry name" value="OXIDOREDUCTASES"/>
    <property type="match status" value="1"/>
</dbReference>
<evidence type="ECO:0000259" key="7">
    <source>
        <dbReference type="Pfam" id="PF22725"/>
    </source>
</evidence>
<evidence type="ECO:0000256" key="2">
    <source>
        <dbReference type="ARBA" id="ARBA00023002"/>
    </source>
</evidence>
<dbReference type="InterPro" id="IPR000683">
    <property type="entry name" value="Gfo/Idh/MocA-like_OxRdtase_N"/>
</dbReference>
<dbReference type="EC" id="1.1.1.179" evidence="3"/>
<sequence length="427" mass="47811">MFAAIRFLRRLYTCLFNPPVAPKSGHVLRFGILGAANIAPQALILCAKSHPQVLIAAVAARDVKKAEAFAKKHEIPIVHKTYDDLIADPTIDCIYNPLPNGLHYEWTIKALLAGKHVLLEKPSVSNATEAASLFRHPVLGKPNAPVLLEAFHYRFHPAWRLFLTLFDPKDVQEVRIANRLAAGVFPLDDIRWNYSLSGGTLMDFGTYAVSAMRGVFASEPIAVREAGYRPMPDGFDKKCDQAAYATYEFDNGGIAKIEVDLQARGGYWFPWLTSKWPSLSGMLPTLWVELREKKEGVEGGLEKWTKKKLISHAYLAPAIYNRIDIITTTELRDPKADGKVVSKEEKKEYLKAYKWPGGAEGGKKKLVGEEWWSTYRYQLEAFVDKVKGREGSGAWVDGEDSVRQMEVIDKTYEKMGLPLRPTSASLA</sequence>
<comment type="catalytic activity">
    <reaction evidence="5">
        <text>D-xylose + NADP(+) = D-xylono-1,5-lactone + NADPH + H(+)</text>
        <dbReference type="Rhea" id="RHEA:22000"/>
        <dbReference type="ChEBI" id="CHEBI:15378"/>
        <dbReference type="ChEBI" id="CHEBI:15867"/>
        <dbReference type="ChEBI" id="CHEBI:53455"/>
        <dbReference type="ChEBI" id="CHEBI:57783"/>
        <dbReference type="ChEBI" id="CHEBI:58349"/>
        <dbReference type="EC" id="1.1.1.179"/>
    </reaction>
</comment>
<name>A0A6G1K9E9_9PLEO</name>
<dbReference type="InterPro" id="IPR036291">
    <property type="entry name" value="NAD(P)-bd_dom_sf"/>
</dbReference>
<evidence type="ECO:0000256" key="1">
    <source>
        <dbReference type="ARBA" id="ARBA00010928"/>
    </source>
</evidence>
<accession>A0A6G1K9E9</accession>